<sequence>MVHILVVVPYCIAATDEDFGAAGYYSILIHGADDNPPLSFVYGGSPWEKCRKPILERSAIHNAAVAASGLCNSIDVGGYSADEVWTFKYVPLAGFLLYANPSPFSR</sequence>
<name>A0AA36DQJ0_CYLNA</name>
<dbReference type="AlphaFoldDB" id="A0AA36DQJ0"/>
<protein>
    <submittedName>
        <fullName evidence="1">Uncharacterized protein</fullName>
    </submittedName>
</protein>
<evidence type="ECO:0000313" key="2">
    <source>
        <dbReference type="Proteomes" id="UP001176961"/>
    </source>
</evidence>
<reference evidence="1" key="1">
    <citation type="submission" date="2023-07" db="EMBL/GenBank/DDBJ databases">
        <authorList>
            <consortium name="CYATHOMIX"/>
        </authorList>
    </citation>
    <scope>NUCLEOTIDE SEQUENCE</scope>
    <source>
        <strain evidence="1">N/A</strain>
    </source>
</reference>
<dbReference type="EMBL" id="CATQJL010000001">
    <property type="protein sequence ID" value="CAJ0591365.1"/>
    <property type="molecule type" value="Genomic_DNA"/>
</dbReference>
<dbReference type="Proteomes" id="UP001176961">
    <property type="component" value="Unassembled WGS sequence"/>
</dbReference>
<keyword evidence="2" id="KW-1185">Reference proteome</keyword>
<accession>A0AA36DQJ0</accession>
<proteinExistence type="predicted"/>
<evidence type="ECO:0000313" key="1">
    <source>
        <dbReference type="EMBL" id="CAJ0591365.1"/>
    </source>
</evidence>
<gene>
    <name evidence="1" type="ORF">CYNAS_LOCUS3348</name>
</gene>
<organism evidence="1 2">
    <name type="scientific">Cylicocyclus nassatus</name>
    <name type="common">Nematode worm</name>
    <dbReference type="NCBI Taxonomy" id="53992"/>
    <lineage>
        <taxon>Eukaryota</taxon>
        <taxon>Metazoa</taxon>
        <taxon>Ecdysozoa</taxon>
        <taxon>Nematoda</taxon>
        <taxon>Chromadorea</taxon>
        <taxon>Rhabditida</taxon>
        <taxon>Rhabditina</taxon>
        <taxon>Rhabditomorpha</taxon>
        <taxon>Strongyloidea</taxon>
        <taxon>Strongylidae</taxon>
        <taxon>Cylicocyclus</taxon>
    </lineage>
</organism>
<comment type="caution">
    <text evidence="1">The sequence shown here is derived from an EMBL/GenBank/DDBJ whole genome shotgun (WGS) entry which is preliminary data.</text>
</comment>